<keyword evidence="2 4" id="KW-0479">Metal-binding</keyword>
<dbReference type="Pfam" id="PF12850">
    <property type="entry name" value="Metallophos_2"/>
    <property type="match status" value="1"/>
</dbReference>
<comment type="similarity">
    <text evidence="1 4">Belongs to the metallophosphoesterase superfamily. YfcE family.</text>
</comment>
<evidence type="ECO:0000256" key="3">
    <source>
        <dbReference type="ARBA" id="ARBA00022801"/>
    </source>
</evidence>
<evidence type="ECO:0000256" key="2">
    <source>
        <dbReference type="ARBA" id="ARBA00022723"/>
    </source>
</evidence>
<evidence type="ECO:0000259" key="5">
    <source>
        <dbReference type="Pfam" id="PF12850"/>
    </source>
</evidence>
<dbReference type="CDD" id="cd00841">
    <property type="entry name" value="MPP_YfcE"/>
    <property type="match status" value="1"/>
</dbReference>
<dbReference type="EMBL" id="JBHSMJ010000065">
    <property type="protein sequence ID" value="MFC5453001.1"/>
    <property type="molecule type" value="Genomic_DNA"/>
</dbReference>
<organism evidence="6 7">
    <name type="scientific">Paenibacillus aestuarii</name>
    <dbReference type="NCBI Taxonomy" id="516965"/>
    <lineage>
        <taxon>Bacteria</taxon>
        <taxon>Bacillati</taxon>
        <taxon>Bacillota</taxon>
        <taxon>Bacilli</taxon>
        <taxon>Bacillales</taxon>
        <taxon>Paenibacillaceae</taxon>
        <taxon>Paenibacillus</taxon>
    </lineage>
</organism>
<dbReference type="InterPro" id="IPR041802">
    <property type="entry name" value="MPP_YfcE"/>
</dbReference>
<dbReference type="Proteomes" id="UP001596044">
    <property type="component" value="Unassembled WGS sequence"/>
</dbReference>
<feature type="domain" description="Calcineurin-like phosphoesterase" evidence="5">
    <location>
        <begin position="1"/>
        <end position="150"/>
    </location>
</feature>
<dbReference type="EC" id="3.1.4.-" evidence="4"/>
<dbReference type="RefSeq" id="WP_270879461.1">
    <property type="nucleotide sequence ID" value="NZ_JAQFVF010000023.1"/>
</dbReference>
<dbReference type="SUPFAM" id="SSF56300">
    <property type="entry name" value="Metallo-dependent phosphatases"/>
    <property type="match status" value="1"/>
</dbReference>
<reference evidence="7" key="1">
    <citation type="journal article" date="2019" name="Int. J. Syst. Evol. Microbiol.">
        <title>The Global Catalogue of Microorganisms (GCM) 10K type strain sequencing project: providing services to taxonomists for standard genome sequencing and annotation.</title>
        <authorList>
            <consortium name="The Broad Institute Genomics Platform"/>
            <consortium name="The Broad Institute Genome Sequencing Center for Infectious Disease"/>
            <person name="Wu L."/>
            <person name="Ma J."/>
        </authorList>
    </citation>
    <scope>NUCLEOTIDE SEQUENCE [LARGE SCALE GENOMIC DNA]</scope>
    <source>
        <strain evidence="7">KACC 11904</strain>
    </source>
</reference>
<evidence type="ECO:0000313" key="7">
    <source>
        <dbReference type="Proteomes" id="UP001596044"/>
    </source>
</evidence>
<dbReference type="NCBIfam" id="TIGR00040">
    <property type="entry name" value="yfcE"/>
    <property type="match status" value="1"/>
</dbReference>
<keyword evidence="7" id="KW-1185">Reference proteome</keyword>
<accession>A0ABW0KK93</accession>
<dbReference type="PROSITE" id="PS01269">
    <property type="entry name" value="UPF0025"/>
    <property type="match status" value="1"/>
</dbReference>
<dbReference type="InterPro" id="IPR029052">
    <property type="entry name" value="Metallo-depent_PP-like"/>
</dbReference>
<dbReference type="PANTHER" id="PTHR11124">
    <property type="entry name" value="VACUOLAR SORTING PROTEIN VPS29"/>
    <property type="match status" value="1"/>
</dbReference>
<evidence type="ECO:0000313" key="6">
    <source>
        <dbReference type="EMBL" id="MFC5453001.1"/>
    </source>
</evidence>
<dbReference type="InterPro" id="IPR020935">
    <property type="entry name" value="PdiEstase_YfcE_CS"/>
</dbReference>
<evidence type="ECO:0000256" key="4">
    <source>
        <dbReference type="RuleBase" id="RU362039"/>
    </source>
</evidence>
<dbReference type="InterPro" id="IPR000979">
    <property type="entry name" value="Phosphodiesterase_MJ0936/Vps29"/>
</dbReference>
<dbReference type="InterPro" id="IPR024654">
    <property type="entry name" value="Calcineurin-like_PHP_lpxH"/>
</dbReference>
<gene>
    <name evidence="6" type="ORF">ACFPOG_32835</name>
</gene>
<comment type="cofactor">
    <cofactor evidence="4">
        <name>a divalent metal cation</name>
        <dbReference type="ChEBI" id="CHEBI:60240"/>
    </cofactor>
</comment>
<proteinExistence type="inferred from homology"/>
<dbReference type="Gene3D" id="3.60.21.10">
    <property type="match status" value="1"/>
</dbReference>
<protein>
    <recommendedName>
        <fullName evidence="4">Phosphoesterase</fullName>
        <ecNumber evidence="4">3.1.4.-</ecNumber>
    </recommendedName>
</protein>
<name>A0ABW0KK93_9BACL</name>
<sequence>MRIGVIADTHLSDRVQKLPDALIQGLKGVDLILHAGDWVSPLVIDLVEQIAPCEGVTGNNDGPLIRERFGMSKLLTLEGYRIGMIHGDGYRKTTEERAREAFQAEQPDVVIFGHSHIPYLQNIDGILMFNPGSPTDKRRQPRYSYGILELGSAIRAEHFYYDSKL</sequence>
<keyword evidence="3" id="KW-0378">Hydrolase</keyword>
<evidence type="ECO:0000256" key="1">
    <source>
        <dbReference type="ARBA" id="ARBA00008950"/>
    </source>
</evidence>
<comment type="caution">
    <text evidence="6">The sequence shown here is derived from an EMBL/GenBank/DDBJ whole genome shotgun (WGS) entry which is preliminary data.</text>
</comment>